<dbReference type="AlphaFoldDB" id="A0A5K7YE61"/>
<protein>
    <recommendedName>
        <fullName evidence="2">Beta-lactamase-related domain-containing protein</fullName>
    </recommendedName>
</protein>
<dbReference type="EMBL" id="AP021874">
    <property type="protein sequence ID" value="BBO67792.1"/>
    <property type="molecule type" value="Genomic_DNA"/>
</dbReference>
<dbReference type="InterPro" id="IPR050789">
    <property type="entry name" value="Diverse_Enzym_Activities"/>
</dbReference>
<feature type="signal peptide" evidence="1">
    <location>
        <begin position="1"/>
        <end position="22"/>
    </location>
</feature>
<evidence type="ECO:0000313" key="3">
    <source>
        <dbReference type="EMBL" id="BBO67792.1"/>
    </source>
</evidence>
<dbReference type="InterPro" id="IPR001466">
    <property type="entry name" value="Beta-lactam-related"/>
</dbReference>
<dbReference type="Gene3D" id="2.60.40.10">
    <property type="entry name" value="Immunoglobulins"/>
    <property type="match status" value="1"/>
</dbReference>
<proteinExistence type="predicted"/>
<evidence type="ECO:0000256" key="1">
    <source>
        <dbReference type="SAM" id="SignalP"/>
    </source>
</evidence>
<keyword evidence="4" id="KW-1185">Reference proteome</keyword>
<dbReference type="Proteomes" id="UP000427906">
    <property type="component" value="Chromosome"/>
</dbReference>
<dbReference type="PANTHER" id="PTHR43283">
    <property type="entry name" value="BETA-LACTAMASE-RELATED"/>
    <property type="match status" value="1"/>
</dbReference>
<feature type="chain" id="PRO_5024463460" description="Beta-lactamase-related domain-containing protein" evidence="1">
    <location>
        <begin position="23"/>
        <end position="689"/>
    </location>
</feature>
<keyword evidence="1" id="KW-0732">Signal</keyword>
<dbReference type="PANTHER" id="PTHR43283:SF7">
    <property type="entry name" value="BETA-LACTAMASE-RELATED DOMAIN-CONTAINING PROTEIN"/>
    <property type="match status" value="1"/>
</dbReference>
<reference evidence="3 4" key="1">
    <citation type="submission" date="2019-11" db="EMBL/GenBank/DDBJ databases">
        <title>Comparative genomics of hydrocarbon-degrading Desulfosarcina strains.</title>
        <authorList>
            <person name="Watanabe M."/>
            <person name="Kojima H."/>
            <person name="Fukui M."/>
        </authorList>
    </citation>
    <scope>NUCLEOTIDE SEQUENCE [LARGE SCALE GENOMIC DNA]</scope>
    <source>
        <strain evidence="3 4">PL12</strain>
    </source>
</reference>
<dbReference type="RefSeq" id="WP_155316014.1">
    <property type="nucleotide sequence ID" value="NZ_AP021874.1"/>
</dbReference>
<dbReference type="Pfam" id="PF00144">
    <property type="entry name" value="Beta-lactamase"/>
    <property type="match status" value="1"/>
</dbReference>
<sequence length="689" mass="75770">MNNAWSPSLNWLLLAAACMAFSCGPVREDGEEKAGRTESIPVSGGVEHVSGPNGLSSTWVSFIVEGDDAASLPEGIETVSVSVNGERLPLSRSSFTYFPGRRLFWASMPGAPEIGDYEIRVTGNHRTGVTTDRLSTIFSIDPPRPDTGSPDATVPCTTNRPRFAWRAAKAGAPMVYRLEIAPAGGRPLYRSGDVRDMLAVTLPDGVLEPGKPYRWRVRASDSDKWREVQNRSQTPWIDFTTAERFVYEYHLPTTYGDGLAVGDLLKADMNPGPVFALCERIINREVENLHSLLLVKDGKLVFEEYFYGYDTEKKHLIASVTKSVVSLLVGIAIDRGFISDVDEKVMDYFPDFISETNTAVWAPIRLHHLLTMSAGLDWDAVSCPREDPRQTTHRMYDSQTPIAFVFQRKAVAEPGRVYNYNSGLTMLLGEIVKRATGGPADRFAREHLFDRLGISDFAWDRFENGVIAADGGLLLRPRDMAKIGLLVLNQGNFSGRQVVSTSWIAESTRTHIAGSGVGYGYQWRRTGAALAGKKIEVVYASGLGGQKIFIVPALKAVAVITSKTHHNHGGGSKAERLFLESILPALMNTDPPVKKIVAPPTGRMEALVGRYEIKATGHAGSVYVKDGRLYLQVPGKGTTELFFTGPDQCCGRIDGLDEFTIQAVVRENGRMDHARLLVGLKSYRLDKIK</sequence>
<evidence type="ECO:0000259" key="2">
    <source>
        <dbReference type="Pfam" id="PF00144"/>
    </source>
</evidence>
<accession>A0A5K7YE61</accession>
<dbReference type="InterPro" id="IPR013783">
    <property type="entry name" value="Ig-like_fold"/>
</dbReference>
<organism evidence="3 4">
    <name type="scientific">Desulfosarcina alkanivorans</name>
    <dbReference type="NCBI Taxonomy" id="571177"/>
    <lineage>
        <taxon>Bacteria</taxon>
        <taxon>Pseudomonadati</taxon>
        <taxon>Thermodesulfobacteriota</taxon>
        <taxon>Desulfobacteria</taxon>
        <taxon>Desulfobacterales</taxon>
        <taxon>Desulfosarcinaceae</taxon>
        <taxon>Desulfosarcina</taxon>
    </lineage>
</organism>
<dbReference type="OrthoDB" id="9814204at2"/>
<name>A0A5K7YE61_9BACT</name>
<dbReference type="SUPFAM" id="SSF56601">
    <property type="entry name" value="beta-lactamase/transpeptidase-like"/>
    <property type="match status" value="1"/>
</dbReference>
<feature type="domain" description="Beta-lactamase-related" evidence="2">
    <location>
        <begin position="292"/>
        <end position="573"/>
    </location>
</feature>
<dbReference type="KEGG" id="dalk:DSCA_17220"/>
<dbReference type="Gene3D" id="3.40.710.10">
    <property type="entry name" value="DD-peptidase/beta-lactamase superfamily"/>
    <property type="match status" value="1"/>
</dbReference>
<gene>
    <name evidence="3" type="ORF">DSCA_17220</name>
</gene>
<evidence type="ECO:0000313" key="4">
    <source>
        <dbReference type="Proteomes" id="UP000427906"/>
    </source>
</evidence>
<dbReference type="InterPro" id="IPR012338">
    <property type="entry name" value="Beta-lactam/transpept-like"/>
</dbReference>